<accession>A0A1E5GHJ9</accession>
<evidence type="ECO:0000256" key="3">
    <source>
        <dbReference type="ARBA" id="ARBA00023125"/>
    </source>
</evidence>
<dbReference type="InterPro" id="IPR009061">
    <property type="entry name" value="DNA-bd_dom_put_sf"/>
</dbReference>
<sequence>MNEFFSIGEVASLYNVSIDTLRYYDKLGLLKPGVRKKNGYRYYCWDQLDKLELLLTARSLNVPLQKISSAQYDSDLSTFESVITDEIYQSKIQMKKLKKIINDSNNFLNIIKKYQKIDTEHSLEIVEEYVNYTFIFFSSRVKLLNAIHSESKNNYFSVAQCSCLTKNNDILEGMILPDSTLPREDLDIKKIEGTYKKVLFIGCLIDILNLWERIRISFSDVVECFILYDFGYPLQGQEKVQHCVTIYFKSKTNANMINNYSYS</sequence>
<dbReference type="GO" id="GO:0003700">
    <property type="term" value="F:DNA-binding transcription factor activity"/>
    <property type="evidence" value="ECO:0007669"/>
    <property type="project" value="InterPro"/>
</dbReference>
<dbReference type="Gene3D" id="1.10.1660.10">
    <property type="match status" value="1"/>
</dbReference>
<dbReference type="PANTHER" id="PTHR30204">
    <property type="entry name" value="REDOX-CYCLING DRUG-SENSING TRANSCRIPTIONAL ACTIVATOR SOXR"/>
    <property type="match status" value="1"/>
</dbReference>
<reference evidence="7" key="1">
    <citation type="submission" date="2016-09" db="EMBL/GenBank/DDBJ databases">
        <authorList>
            <person name="Gulvik C.A."/>
        </authorList>
    </citation>
    <scope>NUCLEOTIDE SEQUENCE [LARGE SCALE GENOMIC DNA]</scope>
    <source>
        <strain evidence="7">DSM 23328</strain>
    </source>
</reference>
<dbReference type="PANTHER" id="PTHR30204:SF69">
    <property type="entry name" value="MERR-FAMILY TRANSCRIPTIONAL REGULATOR"/>
    <property type="match status" value="1"/>
</dbReference>
<keyword evidence="1" id="KW-0678">Repressor</keyword>
<evidence type="ECO:0000256" key="2">
    <source>
        <dbReference type="ARBA" id="ARBA00023015"/>
    </source>
</evidence>
<dbReference type="RefSeq" id="WP_069646016.1">
    <property type="nucleotide sequence ID" value="NZ_MIJZ01000012.1"/>
</dbReference>
<keyword evidence="3" id="KW-0238">DNA-binding</keyword>
<dbReference type="SMART" id="SM00422">
    <property type="entry name" value="HTH_MERR"/>
    <property type="match status" value="1"/>
</dbReference>
<keyword evidence="7" id="KW-1185">Reference proteome</keyword>
<dbReference type="EMBL" id="MIJZ01000012">
    <property type="protein sequence ID" value="OEG12188.1"/>
    <property type="molecule type" value="Genomic_DNA"/>
</dbReference>
<evidence type="ECO:0000259" key="5">
    <source>
        <dbReference type="PROSITE" id="PS50937"/>
    </source>
</evidence>
<proteinExistence type="predicted"/>
<dbReference type="InterPro" id="IPR000551">
    <property type="entry name" value="MerR-type_HTH_dom"/>
</dbReference>
<organism evidence="6 7">
    <name type="scientific">Enterococcus ureasiticus</name>
    <dbReference type="NCBI Taxonomy" id="903984"/>
    <lineage>
        <taxon>Bacteria</taxon>
        <taxon>Bacillati</taxon>
        <taxon>Bacillota</taxon>
        <taxon>Bacilli</taxon>
        <taxon>Lactobacillales</taxon>
        <taxon>Enterococcaceae</taxon>
        <taxon>Enterococcus</taxon>
    </lineage>
</organism>
<dbReference type="STRING" id="903984.BCR21_08100"/>
<gene>
    <name evidence="6" type="ORF">BCR21_08100</name>
</gene>
<dbReference type="InterPro" id="IPR047057">
    <property type="entry name" value="MerR_fam"/>
</dbReference>
<protein>
    <recommendedName>
        <fullName evidence="5">HTH merR-type domain-containing protein</fullName>
    </recommendedName>
</protein>
<dbReference type="Proteomes" id="UP000094068">
    <property type="component" value="Unassembled WGS sequence"/>
</dbReference>
<feature type="domain" description="HTH merR-type" evidence="5">
    <location>
        <begin position="1"/>
        <end position="73"/>
    </location>
</feature>
<keyword evidence="2" id="KW-0805">Transcription regulation</keyword>
<dbReference type="SUPFAM" id="SSF46955">
    <property type="entry name" value="Putative DNA-binding domain"/>
    <property type="match status" value="1"/>
</dbReference>
<dbReference type="Pfam" id="PF00376">
    <property type="entry name" value="MerR"/>
    <property type="match status" value="1"/>
</dbReference>
<evidence type="ECO:0000256" key="4">
    <source>
        <dbReference type="ARBA" id="ARBA00023163"/>
    </source>
</evidence>
<keyword evidence="4" id="KW-0804">Transcription</keyword>
<dbReference type="PROSITE" id="PS50937">
    <property type="entry name" value="HTH_MERR_2"/>
    <property type="match status" value="1"/>
</dbReference>
<name>A0A1E5GHJ9_9ENTE</name>
<evidence type="ECO:0000313" key="7">
    <source>
        <dbReference type="Proteomes" id="UP000094068"/>
    </source>
</evidence>
<dbReference type="OrthoDB" id="9773308at2"/>
<evidence type="ECO:0000256" key="1">
    <source>
        <dbReference type="ARBA" id="ARBA00022491"/>
    </source>
</evidence>
<dbReference type="AlphaFoldDB" id="A0A1E5GHJ9"/>
<dbReference type="GO" id="GO:0003677">
    <property type="term" value="F:DNA binding"/>
    <property type="evidence" value="ECO:0007669"/>
    <property type="project" value="UniProtKB-KW"/>
</dbReference>
<evidence type="ECO:0000313" key="6">
    <source>
        <dbReference type="EMBL" id="OEG12188.1"/>
    </source>
</evidence>
<comment type="caution">
    <text evidence="6">The sequence shown here is derived from an EMBL/GenBank/DDBJ whole genome shotgun (WGS) entry which is preliminary data.</text>
</comment>